<dbReference type="AlphaFoldDB" id="A0A1V4T0A1"/>
<protein>
    <recommendedName>
        <fullName evidence="3">Peptidase S74 domain-containing protein</fullName>
    </recommendedName>
</protein>
<keyword evidence="2" id="KW-1185">Reference proteome</keyword>
<gene>
    <name evidence="1" type="ORF">BTE48_16390</name>
</gene>
<evidence type="ECO:0008006" key="3">
    <source>
        <dbReference type="Google" id="ProtNLM"/>
    </source>
</evidence>
<dbReference type="EMBL" id="MTSM01000103">
    <property type="protein sequence ID" value="OPX54027.1"/>
    <property type="molecule type" value="Genomic_DNA"/>
</dbReference>
<reference evidence="1 2" key="1">
    <citation type="submission" date="2017-01" db="EMBL/GenBank/DDBJ databases">
        <title>Genome Sequencing of a Marine Spirillum, Oceanospirillum multiglobuliferum ATCC 33336, from Japan.</title>
        <authorList>
            <person name="Carney J.G."/>
            <person name="Trachtenberg A.M."/>
            <person name="Rheaume B.A."/>
            <person name="Linnane J.D."/>
            <person name="Pitts N.L."/>
            <person name="Mykles D.L."/>
            <person name="Maclea K.S."/>
        </authorList>
    </citation>
    <scope>NUCLEOTIDE SEQUENCE [LARGE SCALE GENOMIC DNA]</scope>
    <source>
        <strain evidence="1 2">ATCC 33336</strain>
    </source>
</reference>
<name>A0A1V4T0A1_9GAMM</name>
<evidence type="ECO:0000313" key="1">
    <source>
        <dbReference type="EMBL" id="OPX54027.1"/>
    </source>
</evidence>
<proteinExistence type="predicted"/>
<accession>A0A1V4T0A1</accession>
<sequence length="71" mass="7911">MFQPYTEVTPPTGDVIIKGFNFNSNTWQYEQTVPVAQYQQLSIITANLMKDVAMLKQEIASLKGDGANVSE</sequence>
<comment type="caution">
    <text evidence="1">The sequence shown here is derived from an EMBL/GenBank/DDBJ whole genome shotgun (WGS) entry which is preliminary data.</text>
</comment>
<dbReference type="Proteomes" id="UP000191418">
    <property type="component" value="Unassembled WGS sequence"/>
</dbReference>
<organism evidence="1 2">
    <name type="scientific">Oceanospirillum multiglobuliferum</name>
    <dbReference type="NCBI Taxonomy" id="64969"/>
    <lineage>
        <taxon>Bacteria</taxon>
        <taxon>Pseudomonadati</taxon>
        <taxon>Pseudomonadota</taxon>
        <taxon>Gammaproteobacteria</taxon>
        <taxon>Oceanospirillales</taxon>
        <taxon>Oceanospirillaceae</taxon>
        <taxon>Oceanospirillum</taxon>
    </lineage>
</organism>
<evidence type="ECO:0000313" key="2">
    <source>
        <dbReference type="Proteomes" id="UP000191418"/>
    </source>
</evidence>